<evidence type="ECO:0000313" key="2">
    <source>
        <dbReference type="EMBL" id="KAG5472451.1"/>
    </source>
</evidence>
<dbReference type="SUPFAM" id="SSF82199">
    <property type="entry name" value="SET domain"/>
    <property type="match status" value="1"/>
</dbReference>
<dbReference type="GeneID" id="92513895"/>
<dbReference type="Proteomes" id="UP000673552">
    <property type="component" value="Unassembled WGS sequence"/>
</dbReference>
<evidence type="ECO:0000313" key="3">
    <source>
        <dbReference type="Proteomes" id="UP000673552"/>
    </source>
</evidence>
<keyword evidence="3" id="KW-1185">Reference proteome</keyword>
<evidence type="ECO:0000259" key="1">
    <source>
        <dbReference type="PROSITE" id="PS50280"/>
    </source>
</evidence>
<protein>
    <recommendedName>
        <fullName evidence="1">SET domain-containing protein</fullName>
    </recommendedName>
</protein>
<comment type="caution">
    <text evidence="2">The sequence shown here is derived from an EMBL/GenBank/DDBJ whole genome shotgun (WGS) entry which is preliminary data.</text>
</comment>
<gene>
    <name evidence="2" type="ORF">LSCM1_03850</name>
</gene>
<dbReference type="RefSeq" id="XP_067176751.1">
    <property type="nucleotide sequence ID" value="XM_067321383.1"/>
</dbReference>
<organism evidence="2 3">
    <name type="scientific">Leishmania martiniquensis</name>
    <dbReference type="NCBI Taxonomy" id="1580590"/>
    <lineage>
        <taxon>Eukaryota</taxon>
        <taxon>Discoba</taxon>
        <taxon>Euglenozoa</taxon>
        <taxon>Kinetoplastea</taxon>
        <taxon>Metakinetoplastina</taxon>
        <taxon>Trypanosomatida</taxon>
        <taxon>Trypanosomatidae</taxon>
        <taxon>Leishmaniinae</taxon>
        <taxon>Leishmania</taxon>
    </lineage>
</organism>
<dbReference type="AlphaFoldDB" id="A0A836H7J0"/>
<sequence>MSLLHRLHGARWCAFRQHRRRHDGIRGIFAATALSRGDLVLSIPLHYCYITQLSPLRNRDPSMVPSFETVKGLRILRRCNRGVALFPEAWAWMQRFSSDASADRVSLSSTISGESVRGSISAIPPIVSLTLSPVEAALATSAALRYFYAHALSLSVSTRLLHRIGPAPHYLSDLFVAGLPFEDVLKWGVESLYSDASSAEAHLCLEQLSNNLRDAILTHASNPEFHFLDKSPSLLDAVLLTSLYLVRSRVLSVPLLSSISSQADSSCSVFAPVLDALNHSGTFPGAAVVVSAAQRSVVVRAVRRIARDEEITIDYRQVGGGDGASSWHPLHGQPLRGGAEVCMDHDWASRYLMDAPGAD</sequence>
<dbReference type="InterPro" id="IPR046341">
    <property type="entry name" value="SET_dom_sf"/>
</dbReference>
<dbReference type="Gene3D" id="3.90.1410.10">
    <property type="entry name" value="set domain protein methyltransferase, domain 1"/>
    <property type="match status" value="1"/>
</dbReference>
<dbReference type="InterPro" id="IPR001214">
    <property type="entry name" value="SET_dom"/>
</dbReference>
<dbReference type="OrthoDB" id="308383at2759"/>
<name>A0A836H7J0_9TRYP</name>
<reference evidence="3" key="2">
    <citation type="journal article" date="2021" name="Sci. Data">
        <title>Chromosome-scale genome sequencing, assembly and annotation of six genomes from subfamily Leishmaniinae.</title>
        <authorList>
            <person name="Almutairi H."/>
            <person name="Urbaniak M.D."/>
            <person name="Bates M.D."/>
            <person name="Jariyapan N."/>
            <person name="Kwakye-Nuako G."/>
            <person name="Thomaz Soccol V."/>
            <person name="Al-Salem W.S."/>
            <person name="Dillon R.J."/>
            <person name="Bates P.A."/>
            <person name="Gatherer D."/>
        </authorList>
    </citation>
    <scope>NUCLEOTIDE SEQUENCE [LARGE SCALE GENOMIC DNA]</scope>
</reference>
<dbReference type="Pfam" id="PF00856">
    <property type="entry name" value="SET"/>
    <property type="match status" value="1"/>
</dbReference>
<proteinExistence type="predicted"/>
<dbReference type="PROSITE" id="PS50280">
    <property type="entry name" value="SET"/>
    <property type="match status" value="1"/>
</dbReference>
<accession>A0A836H7J0</accession>
<feature type="domain" description="SET" evidence="1">
    <location>
        <begin position="10"/>
        <end position="316"/>
    </location>
</feature>
<reference evidence="3" key="1">
    <citation type="journal article" date="2021" name="Microbiol. Resour. Announc.">
        <title>LGAAP: Leishmaniinae Genome Assembly and Annotation Pipeline.</title>
        <authorList>
            <person name="Almutairi H."/>
            <person name="Urbaniak M.D."/>
            <person name="Bates M.D."/>
            <person name="Jariyapan N."/>
            <person name="Kwakye-Nuako G."/>
            <person name="Thomaz-Soccol V."/>
            <person name="Al-Salem W.S."/>
            <person name="Dillon R.J."/>
            <person name="Bates P.A."/>
            <person name="Gatherer D."/>
        </authorList>
    </citation>
    <scope>NUCLEOTIDE SEQUENCE [LARGE SCALE GENOMIC DNA]</scope>
</reference>
<dbReference type="EMBL" id="JAFEUZ010000030">
    <property type="protein sequence ID" value="KAG5472451.1"/>
    <property type="molecule type" value="Genomic_DNA"/>
</dbReference>
<dbReference type="KEGG" id="lmat:92513895"/>